<evidence type="ECO:0000259" key="4">
    <source>
        <dbReference type="PROSITE" id="PS51880"/>
    </source>
</evidence>
<dbReference type="Proteomes" id="UP001176940">
    <property type="component" value="Unassembled WGS sequence"/>
</dbReference>
<dbReference type="Pfam" id="PF16897">
    <property type="entry name" value="MMR_HSR1_Xtn"/>
    <property type="match status" value="2"/>
</dbReference>
<dbReference type="NCBIfam" id="TIGR00231">
    <property type="entry name" value="small_GTP"/>
    <property type="match status" value="1"/>
</dbReference>
<sequence length="411" mass="45377">MSGTLAKIAEIESEMARTQKNKATAHHLGLLKARLAKLRRELITPKGGGGGGPGEGFDVAKTGDARIGFVGFPSVGKSTLLSNLAGVYSEVAAYEFTTLTTVPGVVRYKGAKIQLLDLPGIIEGAKDGKGRGRQVIAVARTCNLILIVLDVLKPLGHKKIIENELEGFGIRLNKQPPNIGFKKKDKGGINLTATCTQSELDLETVKSILAEYKIHNADITLRSDATADDLIDVVEGNSWRLHSAGKQNAGGRDRHRNRLRHPWSLESGLCDSSPATLQRSASVYIPCIYVLNKIDQISLEELDVIYKVPHCVPISAHHRWNFDDLLEKIWDYLRLVRIYTKPKGQLPDYTAPVVLPDCRTAVEDFCTKIHKNLIKEFKYALVWGSSVKHNPQKVGKDHVMEDEDVIQIVKK</sequence>
<evidence type="ECO:0000313" key="6">
    <source>
        <dbReference type="Proteomes" id="UP001176940"/>
    </source>
</evidence>
<keyword evidence="1" id="KW-0547">Nucleotide-binding</keyword>
<dbReference type="Gene3D" id="6.10.140.1070">
    <property type="match status" value="2"/>
</dbReference>
<name>A0ABN9MBB4_9NEOB</name>
<dbReference type="PROSITE" id="PS00905">
    <property type="entry name" value="GTP1_OBG"/>
    <property type="match status" value="1"/>
</dbReference>
<comment type="caution">
    <text evidence="5">The sequence shown here is derived from an EMBL/GenBank/DDBJ whole genome shotgun (WGS) entry which is preliminary data.</text>
</comment>
<feature type="domain" description="OBG-type G" evidence="3">
    <location>
        <begin position="65"/>
        <end position="334"/>
    </location>
</feature>
<keyword evidence="2" id="KW-0342">GTP-binding</keyword>
<evidence type="ECO:0000259" key="3">
    <source>
        <dbReference type="PROSITE" id="PS51710"/>
    </source>
</evidence>
<protein>
    <recommendedName>
        <fullName evidence="7">Developmentally regulated GTP binding protein 1</fullName>
    </recommendedName>
</protein>
<dbReference type="InterPro" id="IPR027417">
    <property type="entry name" value="P-loop_NTPase"/>
</dbReference>
<evidence type="ECO:0000256" key="2">
    <source>
        <dbReference type="ARBA" id="ARBA00023134"/>
    </source>
</evidence>
<dbReference type="CDD" id="cd17230">
    <property type="entry name" value="TGS_DRG1"/>
    <property type="match status" value="1"/>
</dbReference>
<dbReference type="Pfam" id="PF01926">
    <property type="entry name" value="MMR_HSR1"/>
    <property type="match status" value="1"/>
</dbReference>
<dbReference type="InterPro" id="IPR006073">
    <property type="entry name" value="GTP-bd"/>
</dbReference>
<accession>A0ABN9MBB4</accession>
<dbReference type="Pfam" id="PF02824">
    <property type="entry name" value="TGS"/>
    <property type="match status" value="1"/>
</dbReference>
<dbReference type="EMBL" id="CAUEEQ010058739">
    <property type="protein sequence ID" value="CAJ0963924.1"/>
    <property type="molecule type" value="Genomic_DNA"/>
</dbReference>
<dbReference type="InterPro" id="IPR006074">
    <property type="entry name" value="GTP1-OBG_CS"/>
</dbReference>
<feature type="domain" description="TGS" evidence="4">
    <location>
        <begin position="334"/>
        <end position="410"/>
    </location>
</feature>
<dbReference type="InterPro" id="IPR031662">
    <property type="entry name" value="GTP-binding_2"/>
</dbReference>
<evidence type="ECO:0000256" key="1">
    <source>
        <dbReference type="ARBA" id="ARBA00022741"/>
    </source>
</evidence>
<dbReference type="InterPro" id="IPR004095">
    <property type="entry name" value="TGS"/>
</dbReference>
<dbReference type="PROSITE" id="PS51880">
    <property type="entry name" value="TGS"/>
    <property type="match status" value="1"/>
</dbReference>
<dbReference type="InterPro" id="IPR031167">
    <property type="entry name" value="G_OBG"/>
</dbReference>
<dbReference type="SUPFAM" id="SSF81271">
    <property type="entry name" value="TGS-like"/>
    <property type="match status" value="1"/>
</dbReference>
<dbReference type="InterPro" id="IPR012676">
    <property type="entry name" value="TGS-like"/>
</dbReference>
<dbReference type="CDD" id="cd01896">
    <property type="entry name" value="DRG"/>
    <property type="match status" value="1"/>
</dbReference>
<dbReference type="PRINTS" id="PR00326">
    <property type="entry name" value="GTP1OBG"/>
</dbReference>
<evidence type="ECO:0000313" key="5">
    <source>
        <dbReference type="EMBL" id="CAJ0963924.1"/>
    </source>
</evidence>
<organism evidence="5 6">
    <name type="scientific">Ranitomeya imitator</name>
    <name type="common">mimic poison frog</name>
    <dbReference type="NCBI Taxonomy" id="111125"/>
    <lineage>
        <taxon>Eukaryota</taxon>
        <taxon>Metazoa</taxon>
        <taxon>Chordata</taxon>
        <taxon>Craniata</taxon>
        <taxon>Vertebrata</taxon>
        <taxon>Euteleostomi</taxon>
        <taxon>Amphibia</taxon>
        <taxon>Batrachia</taxon>
        <taxon>Anura</taxon>
        <taxon>Neobatrachia</taxon>
        <taxon>Hyloidea</taxon>
        <taxon>Dendrobatidae</taxon>
        <taxon>Dendrobatinae</taxon>
        <taxon>Ranitomeya</taxon>
    </lineage>
</organism>
<evidence type="ECO:0008006" key="7">
    <source>
        <dbReference type="Google" id="ProtNLM"/>
    </source>
</evidence>
<dbReference type="InterPro" id="IPR045001">
    <property type="entry name" value="DRG"/>
</dbReference>
<dbReference type="PANTHER" id="PTHR43127">
    <property type="entry name" value="DEVELOPMENTALLY-REGULATED GTP-BINDING PROTEIN 2"/>
    <property type="match status" value="1"/>
</dbReference>
<dbReference type="Gene3D" id="3.40.50.300">
    <property type="entry name" value="P-loop containing nucleotide triphosphate hydrolases"/>
    <property type="match status" value="1"/>
</dbReference>
<dbReference type="InterPro" id="IPR005225">
    <property type="entry name" value="Small_GTP-bd"/>
</dbReference>
<dbReference type="Gene3D" id="3.10.20.30">
    <property type="match status" value="1"/>
</dbReference>
<keyword evidence="6" id="KW-1185">Reference proteome</keyword>
<dbReference type="SUPFAM" id="SSF52540">
    <property type="entry name" value="P-loop containing nucleoside triphosphate hydrolases"/>
    <property type="match status" value="1"/>
</dbReference>
<dbReference type="InterPro" id="IPR012675">
    <property type="entry name" value="Beta-grasp_dom_sf"/>
</dbReference>
<reference evidence="5" key="1">
    <citation type="submission" date="2023-07" db="EMBL/GenBank/DDBJ databases">
        <authorList>
            <person name="Stuckert A."/>
        </authorList>
    </citation>
    <scope>NUCLEOTIDE SEQUENCE</scope>
</reference>
<gene>
    <name evidence="5" type="ORF">RIMI_LOCUS18876310</name>
</gene>
<proteinExistence type="predicted"/>
<dbReference type="PROSITE" id="PS51710">
    <property type="entry name" value="G_OBG"/>
    <property type="match status" value="1"/>
</dbReference>